<dbReference type="EMBL" id="JAAKFY010000008">
    <property type="protein sequence ID" value="KAF3853022.1"/>
    <property type="molecule type" value="Genomic_DNA"/>
</dbReference>
<evidence type="ECO:0000313" key="2">
    <source>
        <dbReference type="Proteomes" id="UP000518266"/>
    </source>
</evidence>
<organism evidence="1 2">
    <name type="scientific">Dissostichus mawsoni</name>
    <name type="common">Antarctic cod</name>
    <dbReference type="NCBI Taxonomy" id="36200"/>
    <lineage>
        <taxon>Eukaryota</taxon>
        <taxon>Metazoa</taxon>
        <taxon>Chordata</taxon>
        <taxon>Craniata</taxon>
        <taxon>Vertebrata</taxon>
        <taxon>Euteleostomi</taxon>
        <taxon>Actinopterygii</taxon>
        <taxon>Neopterygii</taxon>
        <taxon>Teleostei</taxon>
        <taxon>Neoteleostei</taxon>
        <taxon>Acanthomorphata</taxon>
        <taxon>Eupercaria</taxon>
        <taxon>Perciformes</taxon>
        <taxon>Notothenioidei</taxon>
        <taxon>Nototheniidae</taxon>
        <taxon>Dissostichus</taxon>
    </lineage>
</organism>
<sequence length="62" mass="7936">MKRQRWKLTEKKKWRSVSEKETLTETERDGDEEMYIKRWRQKETETNMDIKRWRQKETETKT</sequence>
<proteinExistence type="predicted"/>
<gene>
    <name evidence="1" type="ORF">F7725_013710</name>
</gene>
<protein>
    <submittedName>
        <fullName evidence="1">Uncharacterized protein</fullName>
    </submittedName>
</protein>
<accession>A0A7J5YTU2</accession>
<dbReference type="AlphaFoldDB" id="A0A7J5YTU2"/>
<reference evidence="1 2" key="1">
    <citation type="submission" date="2020-03" db="EMBL/GenBank/DDBJ databases">
        <title>Dissostichus mawsoni Genome sequencing and assembly.</title>
        <authorList>
            <person name="Park H."/>
        </authorList>
    </citation>
    <scope>NUCLEOTIDE SEQUENCE [LARGE SCALE GENOMIC DNA]</scope>
    <source>
        <strain evidence="1">DM0001</strain>
        <tissue evidence="1">Muscle</tissue>
    </source>
</reference>
<comment type="caution">
    <text evidence="1">The sequence shown here is derived from an EMBL/GenBank/DDBJ whole genome shotgun (WGS) entry which is preliminary data.</text>
</comment>
<keyword evidence="2" id="KW-1185">Reference proteome</keyword>
<name>A0A7J5YTU2_DISMA</name>
<dbReference type="Proteomes" id="UP000518266">
    <property type="component" value="Unassembled WGS sequence"/>
</dbReference>
<evidence type="ECO:0000313" key="1">
    <source>
        <dbReference type="EMBL" id="KAF3853022.1"/>
    </source>
</evidence>